<dbReference type="PRINTS" id="PR00237">
    <property type="entry name" value="GPCRRHODOPSN"/>
</dbReference>
<evidence type="ECO:0000256" key="8">
    <source>
        <dbReference type="ARBA" id="ARBA00023157"/>
    </source>
</evidence>
<feature type="non-terminal residue" evidence="15">
    <location>
        <position position="1"/>
    </location>
</feature>
<evidence type="ECO:0000256" key="1">
    <source>
        <dbReference type="ARBA" id="ARBA00004141"/>
    </source>
</evidence>
<keyword evidence="11 12" id="KW-0807">Transducer</keyword>
<keyword evidence="16" id="KW-1185">Reference proteome</keyword>
<dbReference type="Proteomes" id="UP000736164">
    <property type="component" value="Unassembled WGS sequence"/>
</dbReference>
<feature type="domain" description="G-protein coupled receptors family 1 profile" evidence="14">
    <location>
        <begin position="326"/>
        <end position="581"/>
    </location>
</feature>
<feature type="transmembrane region" description="Helical" evidence="13">
    <location>
        <begin position="347"/>
        <end position="368"/>
    </location>
</feature>
<dbReference type="PANTHER" id="PTHR24232:SF3">
    <property type="entry name" value="LYSOPHOSPHATIDIC ACID RECEPTOR 6"/>
    <property type="match status" value="1"/>
</dbReference>
<sequence>MGLISNMAAMYIFYCTLKLRNETTTYMMNLVVSDLLFVLTLPFRIFYFITQNWPFGSFLCNLSVSLFYTNMYGSILFLTCISVDRFLAIVYPFRSRMLRTKRNAKIVCVAVWVLVLAGSLPSGFLLHPTDPNHNQTQTFCFENFSNKQWKVHLSKVVIFIETVGFLIPLILNVVCSAMVLQILRRPRTLNRGKLNKTKILRMIVVHLFIFCFCFIPYNVNLVFYALMRTQILKGCSIETVVRTIYPIALCIAVSNCCFDPIVYYFTSETIQNSIKRKSEYSRSYDNKFSEALHLASAPANCTLDTSYRYTFYQVTYSIIFIFGLGSNTLALQRFWASSKTLNSTAVYMVNLSVADLFFVVSLPLRIYYHHHSSQNWMPGGTFCQLTFTLKYISLYGGIFFLVCIGVDRYFAVVYPFNKRWRSVRTARGTSAGIWCLVLALSISLPFLHTAVALLHQPCLLDPSSSRNRLFIVGILLLVEAAFLLPMLLLLFSYCSILHVLRRPHWDHRRPHLRKRRTLTVIYWVVAIFLLCFAPYHFNLFWYTLTKVQLLPNCLLAKASQALHPVVLVLASSNCCLNPLIYYFSSKMFHKDSATSTGSQ</sequence>
<dbReference type="Pfam" id="PF00001">
    <property type="entry name" value="7tm_1"/>
    <property type="match status" value="2"/>
</dbReference>
<dbReference type="InterPro" id="IPR017452">
    <property type="entry name" value="GPCR_Rhodpsn_7TM"/>
</dbReference>
<dbReference type="GO" id="GO:0070915">
    <property type="term" value="F:lysophosphatidic acid receptor activity"/>
    <property type="evidence" value="ECO:0007669"/>
    <property type="project" value="TreeGrafter"/>
</dbReference>
<feature type="transmembrane region" description="Helical" evidence="13">
    <location>
        <begin position="71"/>
        <end position="94"/>
    </location>
</feature>
<dbReference type="PROSITE" id="PS00237">
    <property type="entry name" value="G_PROTEIN_RECEP_F1_1"/>
    <property type="match status" value="2"/>
</dbReference>
<keyword evidence="5 12" id="KW-0297">G-protein coupled receptor</keyword>
<feature type="transmembrane region" description="Helical" evidence="13">
    <location>
        <begin position="199"/>
        <end position="219"/>
    </location>
</feature>
<comment type="caution">
    <text evidence="15">The sequence shown here is derived from an EMBL/GenBank/DDBJ whole genome shotgun (WGS) entry which is preliminary data.</text>
</comment>
<feature type="transmembrane region" description="Helical" evidence="13">
    <location>
        <begin position="388"/>
        <end position="410"/>
    </location>
</feature>
<keyword evidence="8" id="KW-1015">Disulfide bond</keyword>
<feature type="transmembrane region" description="Helical" evidence="13">
    <location>
        <begin position="26"/>
        <end position="49"/>
    </location>
</feature>
<evidence type="ECO:0000256" key="13">
    <source>
        <dbReference type="SAM" id="Phobius"/>
    </source>
</evidence>
<keyword evidence="4 13" id="KW-1133">Transmembrane helix</keyword>
<evidence type="ECO:0000256" key="2">
    <source>
        <dbReference type="ARBA" id="ARBA00022692"/>
    </source>
</evidence>
<dbReference type="InterPro" id="IPR000276">
    <property type="entry name" value="GPCR_Rhodpsn"/>
</dbReference>
<evidence type="ECO:0000259" key="14">
    <source>
        <dbReference type="PROSITE" id="PS50262"/>
    </source>
</evidence>
<evidence type="ECO:0000256" key="7">
    <source>
        <dbReference type="ARBA" id="ARBA00023136"/>
    </source>
</evidence>
<keyword evidence="3" id="KW-0391">Immunity</keyword>
<keyword evidence="9 12" id="KW-0675">Receptor</keyword>
<protein>
    <submittedName>
        <fullName evidence="15">LPAR6 protein</fullName>
    </submittedName>
</protein>
<feature type="transmembrane region" description="Helical" evidence="13">
    <location>
        <begin position="156"/>
        <end position="179"/>
    </location>
</feature>
<accession>A0A8J7NJX8</accession>
<reference evidence="15" key="1">
    <citation type="journal article" date="2021" name="Cell">
        <title>Tracing the genetic footprints of vertebrate landing in non-teleost ray-finned fishes.</title>
        <authorList>
            <person name="Bi X."/>
            <person name="Wang K."/>
            <person name="Yang L."/>
            <person name="Pan H."/>
            <person name="Jiang H."/>
            <person name="Wei Q."/>
            <person name="Fang M."/>
            <person name="Yu H."/>
            <person name="Zhu C."/>
            <person name="Cai Y."/>
            <person name="He Y."/>
            <person name="Gan X."/>
            <person name="Zeng H."/>
            <person name="Yu D."/>
            <person name="Zhu Y."/>
            <person name="Jiang H."/>
            <person name="Qiu Q."/>
            <person name="Yang H."/>
            <person name="Zhang Y.E."/>
            <person name="Wang W."/>
            <person name="Zhu M."/>
            <person name="He S."/>
            <person name="Zhang G."/>
        </authorList>
    </citation>
    <scope>NUCLEOTIDE SEQUENCE</scope>
    <source>
        <strain evidence="15">Allg_001</strain>
    </source>
</reference>
<evidence type="ECO:0000256" key="4">
    <source>
        <dbReference type="ARBA" id="ARBA00022989"/>
    </source>
</evidence>
<evidence type="ECO:0000313" key="15">
    <source>
        <dbReference type="EMBL" id="MBN3313740.1"/>
    </source>
</evidence>
<organism evidence="15 16">
    <name type="scientific">Atractosteus spatula</name>
    <name type="common">Alligator gar</name>
    <name type="synonym">Lepisosteus spatula</name>
    <dbReference type="NCBI Taxonomy" id="7917"/>
    <lineage>
        <taxon>Eukaryota</taxon>
        <taxon>Metazoa</taxon>
        <taxon>Chordata</taxon>
        <taxon>Craniata</taxon>
        <taxon>Vertebrata</taxon>
        <taxon>Euteleostomi</taxon>
        <taxon>Actinopterygii</taxon>
        <taxon>Neopterygii</taxon>
        <taxon>Holostei</taxon>
        <taxon>Semionotiformes</taxon>
        <taxon>Lepisosteidae</taxon>
        <taxon>Atractosteus</taxon>
    </lineage>
</organism>
<dbReference type="GO" id="GO:0007200">
    <property type="term" value="P:phospholipase C-activating G protein-coupled receptor signaling pathway"/>
    <property type="evidence" value="ECO:0007669"/>
    <property type="project" value="TreeGrafter"/>
</dbReference>
<feature type="domain" description="G-protein coupled receptors family 1 profile" evidence="14">
    <location>
        <begin position="5"/>
        <end position="263"/>
    </location>
</feature>
<evidence type="ECO:0000256" key="5">
    <source>
        <dbReference type="ARBA" id="ARBA00023040"/>
    </source>
</evidence>
<feature type="transmembrane region" description="Helical" evidence="13">
    <location>
        <begin position="106"/>
        <end position="126"/>
    </location>
</feature>
<evidence type="ECO:0000256" key="10">
    <source>
        <dbReference type="ARBA" id="ARBA00023180"/>
    </source>
</evidence>
<dbReference type="GO" id="GO:0035025">
    <property type="term" value="P:positive regulation of Rho protein signal transduction"/>
    <property type="evidence" value="ECO:0007669"/>
    <property type="project" value="TreeGrafter"/>
</dbReference>
<dbReference type="EMBL" id="JAAWVO010012841">
    <property type="protein sequence ID" value="MBN3313740.1"/>
    <property type="molecule type" value="Genomic_DNA"/>
</dbReference>
<evidence type="ECO:0000256" key="9">
    <source>
        <dbReference type="ARBA" id="ARBA00023170"/>
    </source>
</evidence>
<dbReference type="CDD" id="cd14982">
    <property type="entry name" value="7tmA_purinoceptor-like"/>
    <property type="match status" value="1"/>
</dbReference>
<keyword evidence="7 13" id="KW-0472">Membrane</keyword>
<evidence type="ECO:0000313" key="16">
    <source>
        <dbReference type="Proteomes" id="UP000736164"/>
    </source>
</evidence>
<evidence type="ECO:0000256" key="12">
    <source>
        <dbReference type="RuleBase" id="RU000688"/>
    </source>
</evidence>
<dbReference type="AlphaFoldDB" id="A0A8J7NJX8"/>
<evidence type="ECO:0000256" key="3">
    <source>
        <dbReference type="ARBA" id="ARBA00022859"/>
    </source>
</evidence>
<feature type="transmembrane region" description="Helical" evidence="13">
    <location>
        <begin position="520"/>
        <end position="541"/>
    </location>
</feature>
<proteinExistence type="inferred from homology"/>
<dbReference type="SUPFAM" id="SSF81321">
    <property type="entry name" value="Family A G protein-coupled receptor-like"/>
    <property type="match status" value="2"/>
</dbReference>
<dbReference type="PROSITE" id="PS50262">
    <property type="entry name" value="G_PROTEIN_RECEP_F1_2"/>
    <property type="match status" value="2"/>
</dbReference>
<keyword evidence="10" id="KW-0325">Glycoprotein</keyword>
<gene>
    <name evidence="15" type="primary">Lpar6</name>
    <name evidence="15" type="ORF">GTO95_0003282</name>
</gene>
<feature type="transmembrane region" description="Helical" evidence="13">
    <location>
        <begin position="314"/>
        <end position="335"/>
    </location>
</feature>
<dbReference type="PRINTS" id="PR01067">
    <property type="entry name" value="P2Y5ORPHANR"/>
</dbReference>
<dbReference type="GO" id="GO:0002250">
    <property type="term" value="P:adaptive immune response"/>
    <property type="evidence" value="ECO:0007669"/>
    <property type="project" value="UniProtKB-KW"/>
</dbReference>
<comment type="similarity">
    <text evidence="12">Belongs to the G-protein coupled receptor 1 family.</text>
</comment>
<evidence type="ECO:0000256" key="6">
    <source>
        <dbReference type="ARBA" id="ARBA00023130"/>
    </source>
</evidence>
<evidence type="ECO:0000256" key="11">
    <source>
        <dbReference type="ARBA" id="ARBA00023224"/>
    </source>
</evidence>
<feature type="transmembrane region" description="Helical" evidence="13">
    <location>
        <begin position="561"/>
        <end position="583"/>
    </location>
</feature>
<comment type="subcellular location">
    <subcellularLocation>
        <location evidence="1">Membrane</location>
        <topology evidence="1">Multi-pass membrane protein</topology>
    </subcellularLocation>
</comment>
<dbReference type="PANTHER" id="PTHR24232">
    <property type="entry name" value="G-PROTEIN COUPLED RECEPTOR"/>
    <property type="match status" value="1"/>
</dbReference>
<name>A0A8J7NJX8_ATRSP</name>
<keyword evidence="2 12" id="KW-0812">Transmembrane</keyword>
<dbReference type="Gene3D" id="1.20.1070.10">
    <property type="entry name" value="Rhodopsin 7-helix transmembrane proteins"/>
    <property type="match status" value="2"/>
</dbReference>
<dbReference type="GO" id="GO:0005886">
    <property type="term" value="C:plasma membrane"/>
    <property type="evidence" value="ECO:0007669"/>
    <property type="project" value="TreeGrafter"/>
</dbReference>
<feature type="non-terminal residue" evidence="15">
    <location>
        <position position="599"/>
    </location>
</feature>
<keyword evidence="6" id="KW-1064">Adaptive immunity</keyword>
<feature type="transmembrane region" description="Helical" evidence="13">
    <location>
        <begin position="474"/>
        <end position="500"/>
    </location>
</feature>
<feature type="transmembrane region" description="Helical" evidence="13">
    <location>
        <begin position="431"/>
        <end position="454"/>
    </location>
</feature>
<dbReference type="FunFam" id="1.20.1070.10:FF:000017">
    <property type="entry name" value="lysophosphatidic acid receptor 4"/>
    <property type="match status" value="1"/>
</dbReference>